<dbReference type="PROSITE" id="PS51999">
    <property type="entry name" value="ZF_GRF"/>
    <property type="match status" value="1"/>
</dbReference>
<dbReference type="InterPro" id="IPR002054">
    <property type="entry name" value="DNA-dir_DNA_pol_X"/>
</dbReference>
<dbReference type="InterPro" id="IPR027421">
    <property type="entry name" value="DNA_pol_lamdba_lyase_dom_sf"/>
</dbReference>
<comment type="caution">
    <text evidence="12">The sequence shown here is derived from an EMBL/GenBank/DDBJ whole genome shotgun (WGS) entry which is preliminary data.</text>
</comment>
<keyword evidence="3" id="KW-0548">Nucleotidyltransferase</keyword>
<proteinExistence type="predicted"/>
<dbReference type="Pfam" id="PF06839">
    <property type="entry name" value="Zn_ribbon_GRF"/>
    <property type="match status" value="1"/>
</dbReference>
<dbReference type="AlphaFoldDB" id="A0A9W6ZSD4"/>
<dbReference type="PRINTS" id="PR00869">
    <property type="entry name" value="DNAPOLX"/>
</dbReference>
<feature type="region of interest" description="Disordered" evidence="10">
    <location>
        <begin position="383"/>
        <end position="411"/>
    </location>
</feature>
<dbReference type="CDD" id="cd00141">
    <property type="entry name" value="NT_POLXc"/>
    <property type="match status" value="1"/>
</dbReference>
<dbReference type="Pfam" id="PF10391">
    <property type="entry name" value="DNA_pol_lambd_f"/>
    <property type="match status" value="1"/>
</dbReference>
<dbReference type="Proteomes" id="UP001165085">
    <property type="component" value="Unassembled WGS sequence"/>
</dbReference>
<feature type="compositionally biased region" description="Polar residues" evidence="10">
    <location>
        <begin position="568"/>
        <end position="593"/>
    </location>
</feature>
<evidence type="ECO:0000256" key="2">
    <source>
        <dbReference type="ARBA" id="ARBA00022679"/>
    </source>
</evidence>
<evidence type="ECO:0000256" key="4">
    <source>
        <dbReference type="ARBA" id="ARBA00022705"/>
    </source>
</evidence>
<gene>
    <name evidence="12" type="ORF">TrST_g1028</name>
</gene>
<dbReference type="SMART" id="SM00483">
    <property type="entry name" value="POLXc"/>
    <property type="match status" value="1"/>
</dbReference>
<evidence type="ECO:0000256" key="8">
    <source>
        <dbReference type="PIRSR" id="PIRSR622312-50"/>
    </source>
</evidence>
<dbReference type="GO" id="GO:0008270">
    <property type="term" value="F:zinc ion binding"/>
    <property type="evidence" value="ECO:0007669"/>
    <property type="project" value="UniProtKB-KW"/>
</dbReference>
<dbReference type="Gene3D" id="1.10.150.110">
    <property type="entry name" value="DNA polymerase beta, N-terminal domain-like"/>
    <property type="match status" value="1"/>
</dbReference>
<dbReference type="Gene3D" id="3.30.460.10">
    <property type="entry name" value="Beta Polymerase, domain 2"/>
    <property type="match status" value="1"/>
</dbReference>
<dbReference type="GO" id="GO:0005634">
    <property type="term" value="C:nucleus"/>
    <property type="evidence" value="ECO:0007669"/>
    <property type="project" value="TreeGrafter"/>
</dbReference>
<dbReference type="OrthoDB" id="205514at2759"/>
<dbReference type="PANTHER" id="PTHR11276">
    <property type="entry name" value="DNA POLYMERASE TYPE-X FAMILY MEMBER"/>
    <property type="match status" value="1"/>
</dbReference>
<keyword evidence="2" id="KW-0808">Transferase</keyword>
<dbReference type="Gene3D" id="3.30.210.10">
    <property type="entry name" value="DNA polymerase, thumb domain"/>
    <property type="match status" value="1"/>
</dbReference>
<keyword evidence="13" id="KW-1185">Reference proteome</keyword>
<dbReference type="InterPro" id="IPR037160">
    <property type="entry name" value="DNA_Pol_thumb_sf"/>
</dbReference>
<evidence type="ECO:0000256" key="9">
    <source>
        <dbReference type="PROSITE-ProRule" id="PRU01343"/>
    </source>
</evidence>
<dbReference type="Gene3D" id="1.10.150.20">
    <property type="entry name" value="5' to 3' exonuclease, C-terminal subdomain"/>
    <property type="match status" value="1"/>
</dbReference>
<feature type="compositionally biased region" description="Polar residues" evidence="10">
    <location>
        <begin position="1053"/>
        <end position="1066"/>
    </location>
</feature>
<accession>A0A9W6ZSD4</accession>
<evidence type="ECO:0000256" key="10">
    <source>
        <dbReference type="SAM" id="MobiDB-lite"/>
    </source>
</evidence>
<dbReference type="EMBL" id="BRXY01000053">
    <property type="protein sequence ID" value="GMH58491.1"/>
    <property type="molecule type" value="Genomic_DNA"/>
</dbReference>
<dbReference type="PRINTS" id="PR00870">
    <property type="entry name" value="DNAPOLXBETA"/>
</dbReference>
<feature type="domain" description="GRF-type" evidence="11">
    <location>
        <begin position="505"/>
        <end position="549"/>
    </location>
</feature>
<feature type="active site" description="Nucleophile; Schiff-base intermediate with DNA; for 5'-dRP lyase activity" evidence="8">
    <location>
        <position position="731"/>
    </location>
</feature>
<dbReference type="SUPFAM" id="SSF81301">
    <property type="entry name" value="Nucleotidyltransferase"/>
    <property type="match status" value="1"/>
</dbReference>
<dbReference type="InterPro" id="IPR029398">
    <property type="entry name" value="PolB_thumb"/>
</dbReference>
<dbReference type="GO" id="GO:0006303">
    <property type="term" value="P:double-strand break repair via nonhomologous end joining"/>
    <property type="evidence" value="ECO:0007669"/>
    <property type="project" value="TreeGrafter"/>
</dbReference>
<reference evidence="13" key="1">
    <citation type="journal article" date="2023" name="Commun. Biol.">
        <title>Genome analysis of Parmales, the sister group of diatoms, reveals the evolutionary specialization of diatoms from phago-mixotrophs to photoautotrophs.</title>
        <authorList>
            <person name="Ban H."/>
            <person name="Sato S."/>
            <person name="Yoshikawa S."/>
            <person name="Yamada K."/>
            <person name="Nakamura Y."/>
            <person name="Ichinomiya M."/>
            <person name="Sato N."/>
            <person name="Blanc-Mathieu R."/>
            <person name="Endo H."/>
            <person name="Kuwata A."/>
            <person name="Ogata H."/>
        </authorList>
    </citation>
    <scope>NUCLEOTIDE SEQUENCE [LARGE SCALE GENOMIC DNA]</scope>
    <source>
        <strain evidence="13">NIES 3701</strain>
    </source>
</reference>
<dbReference type="SUPFAM" id="SSF81585">
    <property type="entry name" value="PsbU/PolX domain-like"/>
    <property type="match status" value="1"/>
</dbReference>
<keyword evidence="7" id="KW-0862">Zinc</keyword>
<name>A0A9W6ZSD4_9STRA</name>
<dbReference type="InterPro" id="IPR018944">
    <property type="entry name" value="DNA_pol_lambd_fingers_domain"/>
</dbReference>
<evidence type="ECO:0000313" key="13">
    <source>
        <dbReference type="Proteomes" id="UP001165085"/>
    </source>
</evidence>
<feature type="compositionally biased region" description="Acidic residues" evidence="10">
    <location>
        <begin position="1043"/>
        <end position="1052"/>
    </location>
</feature>
<protein>
    <recommendedName>
        <fullName evidence="11">GRF-type domain-containing protein</fullName>
    </recommendedName>
</protein>
<evidence type="ECO:0000256" key="7">
    <source>
        <dbReference type="ARBA" id="ARBA00022833"/>
    </source>
</evidence>
<dbReference type="GO" id="GO:0003887">
    <property type="term" value="F:DNA-directed DNA polymerase activity"/>
    <property type="evidence" value="ECO:0007669"/>
    <property type="project" value="InterPro"/>
</dbReference>
<keyword evidence="1" id="KW-0237">DNA synthesis</keyword>
<dbReference type="Pfam" id="PF14791">
    <property type="entry name" value="DNA_pol_B_thumb"/>
    <property type="match status" value="1"/>
</dbReference>
<evidence type="ECO:0000256" key="3">
    <source>
        <dbReference type="ARBA" id="ARBA00022695"/>
    </source>
</evidence>
<dbReference type="InterPro" id="IPR010666">
    <property type="entry name" value="Znf_GRF"/>
</dbReference>
<evidence type="ECO:0000259" key="11">
    <source>
        <dbReference type="PROSITE" id="PS51999"/>
    </source>
</evidence>
<organism evidence="12 13">
    <name type="scientific">Triparma strigata</name>
    <dbReference type="NCBI Taxonomy" id="1606541"/>
    <lineage>
        <taxon>Eukaryota</taxon>
        <taxon>Sar</taxon>
        <taxon>Stramenopiles</taxon>
        <taxon>Ochrophyta</taxon>
        <taxon>Bolidophyceae</taxon>
        <taxon>Parmales</taxon>
        <taxon>Triparmaceae</taxon>
        <taxon>Triparma</taxon>
    </lineage>
</organism>
<dbReference type="PANTHER" id="PTHR11276:SF28">
    <property type="entry name" value="DNA POLYMERASE LAMBDA"/>
    <property type="match status" value="1"/>
</dbReference>
<keyword evidence="4" id="KW-0235">DNA replication</keyword>
<evidence type="ECO:0000313" key="12">
    <source>
        <dbReference type="EMBL" id="GMH58491.1"/>
    </source>
</evidence>
<dbReference type="InterPro" id="IPR022312">
    <property type="entry name" value="DNA_pol_X"/>
</dbReference>
<keyword evidence="6 9" id="KW-0863">Zinc-finger</keyword>
<evidence type="ECO:0000256" key="1">
    <source>
        <dbReference type="ARBA" id="ARBA00022634"/>
    </source>
</evidence>
<keyword evidence="5" id="KW-0479">Metal-binding</keyword>
<feature type="region of interest" description="Disordered" evidence="10">
    <location>
        <begin position="1040"/>
        <end position="1076"/>
    </location>
</feature>
<sequence>MEYLSSSNPQSLSASLTASQASSGQASSVVLSIASQLPPSHPPPCPPPTPINKLPPPPLSINRYTLIHALISTCPVCNPPPSSPPAPSSSSFSVKHAVPTTATSATLNSLIKFIEKELKQKMVKPSFCPRCKSILSLGGKYWSREMFEVSVDSTVKLSKSTESPFIRRSDGVTVIHDGDCLKSNTSSSSGSSSFCVNLPGGTDAEDKLFHFALAPTSAVTSTTTSNTTPNTTSNTHYVDLTSPPPPPPPSINTKPCVTVHLIPRGKLSSKRIEILLKKMAQYQSDNELSYVLKVGSKDEMLRSSDSNSGSNVIIVENTLNLDSLLQYYDMKSFEEMSKRFKANNVKVVHVEWFTKLSKGDEAKMEEYGWQEWRNAEKELKDKRSSAAGRFDISSSQDSSQQPSPKWMTKKRKEVDDAAFMPAVKVRKASEIDNPMINSVRNDFELDEFQLEDDVIDLVLQRAKSSGAIQPIDEGFKLKNNTTVSASAFATSSFSSAAAKVPKCECLGIPRPAVLRTSEMRGPNQGLQFYACSKTVAEGCCNFFQLKNKIEESVNSDRELELLNDVVSSQGSNSNISQHSNMRDTPSPQTQQTADGIRETVSRKKINSETFAFSMTREKMGQVVKANAADDAGANASADEMHDDLQKLPSKSTSGDKLYETNLKVADFLNKLSKAHSVGNTAIKADKFRIYTYKKAASRVRTWGEELNLDVPECWEKLAACKGPPGANTIQKVKEFLLSGTCGRLEGIKNDDWRKGINEIGNVWGIGPETSIVFVNMGYNTVAKLREAVARGDRNVTLTAQQKIGLRLYEDLMEPCPRSEITSIGDRVQKTVQKIFPSTTVDIMGSYRRGAASGHDVDCLLTSPDFKDKLPQGCLQKVITALTKEGVLTDHLSMPSEKGGVMTSFRRKSPAFDKSEIPAEAEAPTAHLTYSYMGIAKLGKHHRRIDIKFYPYNQKPFAQLYFTGNAYFNRSMRLYAKMVGYSLSDHGLCKTSRKKISGKWYVIAKQASLVAKTEKDVFDLLGLKWVEPADRNAYDAVAEAKMEEPDEVEDEELSQLSQPGSVFSDDQSFVEKIESPS</sequence>
<dbReference type="Pfam" id="PF14792">
    <property type="entry name" value="DNA_pol_B_palm"/>
    <property type="match status" value="1"/>
</dbReference>
<dbReference type="InterPro" id="IPR028207">
    <property type="entry name" value="DNA_pol_B_palm_palm"/>
</dbReference>
<dbReference type="GO" id="GO:0003677">
    <property type="term" value="F:DNA binding"/>
    <property type="evidence" value="ECO:0007669"/>
    <property type="project" value="InterPro"/>
</dbReference>
<feature type="region of interest" description="Disordered" evidence="10">
    <location>
        <begin position="568"/>
        <end position="596"/>
    </location>
</feature>
<dbReference type="InterPro" id="IPR002008">
    <property type="entry name" value="DNA_pol_X_beta-like"/>
</dbReference>
<evidence type="ECO:0000256" key="5">
    <source>
        <dbReference type="ARBA" id="ARBA00022723"/>
    </source>
</evidence>
<evidence type="ECO:0000256" key="6">
    <source>
        <dbReference type="ARBA" id="ARBA00022771"/>
    </source>
</evidence>
<feature type="compositionally biased region" description="Low complexity" evidence="10">
    <location>
        <begin position="393"/>
        <end position="404"/>
    </location>
</feature>
<dbReference type="InterPro" id="IPR043519">
    <property type="entry name" value="NT_sf"/>
</dbReference>